<proteinExistence type="predicted"/>
<comment type="caution">
    <text evidence="1">The sequence shown here is derived from an EMBL/GenBank/DDBJ whole genome shotgun (WGS) entry which is preliminary data.</text>
</comment>
<evidence type="ECO:0000313" key="1">
    <source>
        <dbReference type="EMBL" id="MFC3030988.1"/>
    </source>
</evidence>
<organism evidence="1 2">
    <name type="scientific">Pseudoalteromonas fenneropenaei</name>
    <dbReference type="NCBI Taxonomy" id="1737459"/>
    <lineage>
        <taxon>Bacteria</taxon>
        <taxon>Pseudomonadati</taxon>
        <taxon>Pseudomonadota</taxon>
        <taxon>Gammaproteobacteria</taxon>
        <taxon>Alteromonadales</taxon>
        <taxon>Pseudoalteromonadaceae</taxon>
        <taxon>Pseudoalteromonas</taxon>
    </lineage>
</organism>
<keyword evidence="2" id="KW-1185">Reference proteome</keyword>
<dbReference type="Proteomes" id="UP001595453">
    <property type="component" value="Unassembled WGS sequence"/>
</dbReference>
<dbReference type="EMBL" id="JBHRSD010000001">
    <property type="protein sequence ID" value="MFC3030988.1"/>
    <property type="molecule type" value="Genomic_DNA"/>
</dbReference>
<name>A0ABV7CCG3_9GAMM</name>
<dbReference type="RefSeq" id="WP_377119771.1">
    <property type="nucleotide sequence ID" value="NZ_JBHRSD010000001.1"/>
</dbReference>
<accession>A0ABV7CCG3</accession>
<gene>
    <name evidence="1" type="ORF">ACFOEE_00385</name>
</gene>
<protein>
    <submittedName>
        <fullName evidence="1">Uncharacterized protein</fullName>
    </submittedName>
</protein>
<sequence>MMKVNPQVAAVPQTSSRAANSVNVAAQKEQVELTQTSLASDVYHPTANLAQDSVYNRPVVLGTIQKNETFQEMSDRTAKATGLLQAVVLPRTAEKMFSAYEQVEKEITQISPELADKAWGFSVAEDGRLTVRGDLTDEQKQLLETKLNENEELVSLAQSFKDTYLQGTSLLRDANGNSQGWGKYDVNQQNFAEIIDFKALFDASKHENGVPAVGGGKLNQFTLSDTIYQQIKRGA</sequence>
<evidence type="ECO:0000313" key="2">
    <source>
        <dbReference type="Proteomes" id="UP001595453"/>
    </source>
</evidence>
<reference evidence="2" key="1">
    <citation type="journal article" date="2019" name="Int. J. Syst. Evol. Microbiol.">
        <title>The Global Catalogue of Microorganisms (GCM) 10K type strain sequencing project: providing services to taxonomists for standard genome sequencing and annotation.</title>
        <authorList>
            <consortium name="The Broad Institute Genomics Platform"/>
            <consortium name="The Broad Institute Genome Sequencing Center for Infectious Disease"/>
            <person name="Wu L."/>
            <person name="Ma J."/>
        </authorList>
    </citation>
    <scope>NUCLEOTIDE SEQUENCE [LARGE SCALE GENOMIC DNA]</scope>
    <source>
        <strain evidence="2">KCTC 42730</strain>
    </source>
</reference>